<reference evidence="3" key="1">
    <citation type="submission" date="2025-08" db="UniProtKB">
        <authorList>
            <consortium name="Ensembl"/>
        </authorList>
    </citation>
    <scope>IDENTIFICATION</scope>
</reference>
<keyword evidence="2" id="KW-0677">Repeat</keyword>
<protein>
    <submittedName>
        <fullName evidence="3">Uncharacterized protein</fullName>
    </submittedName>
</protein>
<dbReference type="AlphaFoldDB" id="A0A8C5T8W1"/>
<evidence type="ECO:0000313" key="3">
    <source>
        <dbReference type="Ensembl" id="ENSMCSP00000002833.1"/>
    </source>
</evidence>
<dbReference type="OrthoDB" id="8875973at2759"/>
<sequence>LSKSLELQHPLNTPLKMLDTSNCSLNHADMAYLVNSFHAYHLEAMDLSGHGIPELYPSMFSKLLSHCSSVVRSLTLEDCNIQDTHVNMLILGLSPCQKLQEFKFIGNPLLSQALKHLFTFLCELPMLKNVEFPVPRDCYPTGITYPIDDASLCRFDHQKYERVAEEFNYCLNSR</sequence>
<dbReference type="Ensembl" id="ENSMCST00000002898.1">
    <property type="protein sequence ID" value="ENSMCSP00000002833.1"/>
    <property type="gene ID" value="ENSMCSG00000002091.1"/>
</dbReference>
<dbReference type="PANTHER" id="PTHR14224">
    <property type="entry name" value="SIMILAR TO PREFERENTIALLY EXPRESSED ANTIGEN IN MELANOMA-LIKE 3"/>
    <property type="match status" value="1"/>
</dbReference>
<evidence type="ECO:0000256" key="2">
    <source>
        <dbReference type="ARBA" id="ARBA00022737"/>
    </source>
</evidence>
<reference evidence="3" key="2">
    <citation type="submission" date="2025-09" db="UniProtKB">
        <authorList>
            <consortium name="Ensembl"/>
        </authorList>
    </citation>
    <scope>IDENTIFICATION</scope>
</reference>
<dbReference type="InterPro" id="IPR050694">
    <property type="entry name" value="LRRC14/PRAME"/>
</dbReference>
<evidence type="ECO:0000313" key="4">
    <source>
        <dbReference type="Proteomes" id="UP000694560"/>
    </source>
</evidence>
<dbReference type="InterPro" id="IPR032675">
    <property type="entry name" value="LRR_dom_sf"/>
</dbReference>
<dbReference type="Proteomes" id="UP000694560">
    <property type="component" value="Unplaced"/>
</dbReference>
<keyword evidence="1" id="KW-0433">Leucine-rich repeat</keyword>
<proteinExistence type="predicted"/>
<dbReference type="SUPFAM" id="SSF52047">
    <property type="entry name" value="RNI-like"/>
    <property type="match status" value="1"/>
</dbReference>
<dbReference type="PANTHER" id="PTHR14224:SF27">
    <property type="entry name" value="LEUCINE-RICH REPEAT-CONTAINING PROTEIN 14B"/>
    <property type="match status" value="1"/>
</dbReference>
<keyword evidence="4" id="KW-1185">Reference proteome</keyword>
<evidence type="ECO:0000256" key="1">
    <source>
        <dbReference type="ARBA" id="ARBA00022614"/>
    </source>
</evidence>
<organism evidence="3 4">
    <name type="scientific">Malurus cyaneus samueli</name>
    <dbReference type="NCBI Taxonomy" id="2593467"/>
    <lineage>
        <taxon>Eukaryota</taxon>
        <taxon>Metazoa</taxon>
        <taxon>Chordata</taxon>
        <taxon>Craniata</taxon>
        <taxon>Vertebrata</taxon>
        <taxon>Euteleostomi</taxon>
        <taxon>Archelosauria</taxon>
        <taxon>Archosauria</taxon>
        <taxon>Dinosauria</taxon>
        <taxon>Saurischia</taxon>
        <taxon>Theropoda</taxon>
        <taxon>Coelurosauria</taxon>
        <taxon>Aves</taxon>
        <taxon>Neognathae</taxon>
        <taxon>Neoaves</taxon>
        <taxon>Telluraves</taxon>
        <taxon>Australaves</taxon>
        <taxon>Passeriformes</taxon>
        <taxon>Meliphagoidea</taxon>
        <taxon>Maluridae</taxon>
        <taxon>Malurus</taxon>
    </lineage>
</organism>
<dbReference type="Gene3D" id="3.80.10.10">
    <property type="entry name" value="Ribonuclease Inhibitor"/>
    <property type="match status" value="1"/>
</dbReference>
<dbReference type="GO" id="GO:0005737">
    <property type="term" value="C:cytoplasm"/>
    <property type="evidence" value="ECO:0007669"/>
    <property type="project" value="TreeGrafter"/>
</dbReference>
<accession>A0A8C5T8W1</accession>
<name>A0A8C5T8W1_9PASS</name>